<evidence type="ECO:0000256" key="3">
    <source>
        <dbReference type="ARBA" id="ARBA00022553"/>
    </source>
</evidence>
<dbReference type="InterPro" id="IPR050736">
    <property type="entry name" value="Sensor_HK_Regulatory"/>
</dbReference>
<dbReference type="Pfam" id="PF02518">
    <property type="entry name" value="HATPase_c"/>
    <property type="match status" value="1"/>
</dbReference>
<dbReference type="PRINTS" id="PR00344">
    <property type="entry name" value="BCTRLSENSOR"/>
</dbReference>
<dbReference type="PANTHER" id="PTHR43711:SF31">
    <property type="entry name" value="HISTIDINE KINASE"/>
    <property type="match status" value="1"/>
</dbReference>
<feature type="transmembrane region" description="Helical" evidence="7">
    <location>
        <begin position="20"/>
        <end position="43"/>
    </location>
</feature>
<dbReference type="InterPro" id="IPR003661">
    <property type="entry name" value="HisK_dim/P_dom"/>
</dbReference>
<dbReference type="Pfam" id="PF25323">
    <property type="entry name" value="6TM_PilS"/>
    <property type="match status" value="1"/>
</dbReference>
<dbReference type="Pfam" id="PF00512">
    <property type="entry name" value="HisKA"/>
    <property type="match status" value="1"/>
</dbReference>
<dbReference type="CDD" id="cd00075">
    <property type="entry name" value="HATPase"/>
    <property type="match status" value="1"/>
</dbReference>
<keyword evidence="4" id="KW-0808">Transferase</keyword>
<evidence type="ECO:0000256" key="5">
    <source>
        <dbReference type="ARBA" id="ARBA00022777"/>
    </source>
</evidence>
<dbReference type="GO" id="GO:0000155">
    <property type="term" value="F:phosphorelay sensor kinase activity"/>
    <property type="evidence" value="ECO:0007669"/>
    <property type="project" value="InterPro"/>
</dbReference>
<dbReference type="Proteomes" id="UP000325372">
    <property type="component" value="Unassembled WGS sequence"/>
</dbReference>
<proteinExistence type="predicted"/>
<feature type="domain" description="Histidine kinase" evidence="8">
    <location>
        <begin position="318"/>
        <end position="534"/>
    </location>
</feature>
<dbReference type="InterPro" id="IPR036890">
    <property type="entry name" value="HATPase_C_sf"/>
</dbReference>
<feature type="transmembrane region" description="Helical" evidence="7">
    <location>
        <begin position="93"/>
        <end position="113"/>
    </location>
</feature>
<dbReference type="Gene3D" id="1.10.287.130">
    <property type="match status" value="1"/>
</dbReference>
<name>A0A5N0T4I3_9GAMM</name>
<comment type="caution">
    <text evidence="9">The sequence shown here is derived from an EMBL/GenBank/DDBJ whole genome shotgun (WGS) entry which is preliminary data.</text>
</comment>
<evidence type="ECO:0000259" key="8">
    <source>
        <dbReference type="PROSITE" id="PS50109"/>
    </source>
</evidence>
<accession>A0A5N0T4I3</accession>
<keyword evidence="3" id="KW-0597">Phosphoprotein</keyword>
<evidence type="ECO:0000256" key="2">
    <source>
        <dbReference type="ARBA" id="ARBA00012438"/>
    </source>
</evidence>
<dbReference type="InterPro" id="IPR005467">
    <property type="entry name" value="His_kinase_dom"/>
</dbReference>
<organism evidence="9 10">
    <name type="scientific">Marinihelvus fidelis</name>
    <dbReference type="NCBI Taxonomy" id="2613842"/>
    <lineage>
        <taxon>Bacteria</taxon>
        <taxon>Pseudomonadati</taxon>
        <taxon>Pseudomonadota</taxon>
        <taxon>Gammaproteobacteria</taxon>
        <taxon>Chromatiales</taxon>
        <taxon>Wenzhouxiangellaceae</taxon>
        <taxon>Marinihelvus</taxon>
    </lineage>
</organism>
<protein>
    <recommendedName>
        <fullName evidence="2">histidine kinase</fullName>
        <ecNumber evidence="2">2.7.13.3</ecNumber>
    </recommendedName>
</protein>
<evidence type="ECO:0000256" key="1">
    <source>
        <dbReference type="ARBA" id="ARBA00000085"/>
    </source>
</evidence>
<dbReference type="Gene3D" id="3.30.565.10">
    <property type="entry name" value="Histidine kinase-like ATPase, C-terminal domain"/>
    <property type="match status" value="1"/>
</dbReference>
<keyword evidence="7" id="KW-0812">Transmembrane</keyword>
<feature type="transmembrane region" description="Helical" evidence="7">
    <location>
        <begin position="55"/>
        <end position="73"/>
    </location>
</feature>
<dbReference type="PROSITE" id="PS50109">
    <property type="entry name" value="HIS_KIN"/>
    <property type="match status" value="1"/>
</dbReference>
<dbReference type="AlphaFoldDB" id="A0A5N0T4I3"/>
<evidence type="ECO:0000313" key="10">
    <source>
        <dbReference type="Proteomes" id="UP000325372"/>
    </source>
</evidence>
<dbReference type="InterPro" id="IPR003594">
    <property type="entry name" value="HATPase_dom"/>
</dbReference>
<keyword evidence="7" id="KW-0472">Membrane</keyword>
<evidence type="ECO:0000313" key="9">
    <source>
        <dbReference type="EMBL" id="KAA9129761.1"/>
    </source>
</evidence>
<feature type="transmembrane region" description="Helical" evidence="7">
    <location>
        <begin position="125"/>
        <end position="147"/>
    </location>
</feature>
<dbReference type="InterPro" id="IPR036097">
    <property type="entry name" value="HisK_dim/P_sf"/>
</dbReference>
<keyword evidence="10" id="KW-1185">Reference proteome</keyword>
<keyword evidence="7" id="KW-1133">Transmembrane helix</keyword>
<dbReference type="SUPFAM" id="SSF55874">
    <property type="entry name" value="ATPase domain of HSP90 chaperone/DNA topoisomerase II/histidine kinase"/>
    <property type="match status" value="1"/>
</dbReference>
<dbReference type="EMBL" id="VYXP01000012">
    <property type="protein sequence ID" value="KAA9129761.1"/>
    <property type="molecule type" value="Genomic_DNA"/>
</dbReference>
<gene>
    <name evidence="9" type="ORF">F3N42_14590</name>
</gene>
<reference evidence="9 10" key="1">
    <citation type="submission" date="2019-09" db="EMBL/GenBank/DDBJ databases">
        <title>Wenzhouxiangella sp. Genome sequencing and assembly.</title>
        <authorList>
            <person name="Zhang R."/>
        </authorList>
    </citation>
    <scope>NUCLEOTIDE SEQUENCE [LARGE SCALE GENOMIC DNA]</scope>
    <source>
        <strain evidence="9 10">W260</strain>
    </source>
</reference>
<dbReference type="EC" id="2.7.13.3" evidence="2"/>
<keyword evidence="6" id="KW-0902">Two-component regulatory system</keyword>
<evidence type="ECO:0000256" key="7">
    <source>
        <dbReference type="SAM" id="Phobius"/>
    </source>
</evidence>
<dbReference type="InterPro" id="IPR004358">
    <property type="entry name" value="Sig_transdc_His_kin-like_C"/>
</dbReference>
<dbReference type="SMART" id="SM00387">
    <property type="entry name" value="HATPase_c"/>
    <property type="match status" value="1"/>
</dbReference>
<dbReference type="SMART" id="SM00388">
    <property type="entry name" value="HisKA"/>
    <property type="match status" value="1"/>
</dbReference>
<dbReference type="CDD" id="cd00082">
    <property type="entry name" value="HisKA"/>
    <property type="match status" value="1"/>
</dbReference>
<comment type="catalytic activity">
    <reaction evidence="1">
        <text>ATP + protein L-histidine = ADP + protein N-phospho-L-histidine.</text>
        <dbReference type="EC" id="2.7.13.3"/>
    </reaction>
</comment>
<feature type="transmembrane region" description="Helical" evidence="7">
    <location>
        <begin position="159"/>
        <end position="179"/>
    </location>
</feature>
<keyword evidence="5 9" id="KW-0418">Kinase</keyword>
<sequence>MQKIADFTGYPLSPALTLRVLRYLNGFRLFVALALGAAFIGGLLTQGINFTNTTLAAAVLLVYFGFAVVFIIVRPQDEQGVRDMALQSLLLDVLLMALLLNTFDGLAVLLVFTGAAAGIVLPLRLALLIAGLASLAVLSGPTIAYMGGATSADDFLTGGVFGVIIFIITTLTHILANWAREFRLIAEQQLLTLTRLEQINELVIRRLRSGVLAVGPDGHIKMMNESAWFLLGSPPAARRALEDISPELKRALDEWMGDPRLEPETLNLNASQAQVVPKFVSVPAGNEISVVVFLEDNDVVSQRALEMSSVSLARLSTSIAHEVRNPLSAISHAAQLLEEDDGLTADQDKLITIIRNNVKRTNGIIENILQMSRREKSQHEIFAIAPWLEELREEFNTAYRDYPFRLELPRGNPEETGKLSVMFDRSQLHQVLWKLMENALQHLGDNRHRPELVLRLGHEHDSGFCKVSVEDNGEGIEEEKMVDIFQPFYTTRKEGSGLGLYIARQLVEANQAELTVDSDPGERTRFHVRMTLAGGGASIIDLNAFREGP</sequence>
<dbReference type="PANTHER" id="PTHR43711">
    <property type="entry name" value="TWO-COMPONENT HISTIDINE KINASE"/>
    <property type="match status" value="1"/>
</dbReference>
<dbReference type="RefSeq" id="WP_150865360.1">
    <property type="nucleotide sequence ID" value="NZ_VYXP01000012.1"/>
</dbReference>
<evidence type="ECO:0000256" key="4">
    <source>
        <dbReference type="ARBA" id="ARBA00022679"/>
    </source>
</evidence>
<evidence type="ECO:0000256" key="6">
    <source>
        <dbReference type="ARBA" id="ARBA00023012"/>
    </source>
</evidence>
<dbReference type="SUPFAM" id="SSF47384">
    <property type="entry name" value="Homodimeric domain of signal transducing histidine kinase"/>
    <property type="match status" value="1"/>
</dbReference>